<dbReference type="GO" id="GO:0009378">
    <property type="term" value="F:four-way junction helicase activity"/>
    <property type="evidence" value="ECO:0007669"/>
    <property type="project" value="InterPro"/>
</dbReference>
<proteinExistence type="inferred from homology"/>
<evidence type="ECO:0000256" key="2">
    <source>
        <dbReference type="ARBA" id="ARBA00022763"/>
    </source>
</evidence>
<keyword evidence="4 6" id="KW-0233">DNA recombination</keyword>
<dbReference type="SMART" id="SM00278">
    <property type="entry name" value="HhH1"/>
    <property type="match status" value="2"/>
</dbReference>
<keyword evidence="8" id="KW-0347">Helicase</keyword>
<keyword evidence="9" id="KW-1185">Reference proteome</keyword>
<dbReference type="HAMAP" id="MF_00031">
    <property type="entry name" value="DNA_HJ_migration_RuvA"/>
    <property type="match status" value="1"/>
</dbReference>
<dbReference type="InterPro" id="IPR010994">
    <property type="entry name" value="RuvA_2-like"/>
</dbReference>
<dbReference type="Pfam" id="PF01330">
    <property type="entry name" value="RuvA_N"/>
    <property type="match status" value="1"/>
</dbReference>
<evidence type="ECO:0000256" key="5">
    <source>
        <dbReference type="ARBA" id="ARBA00023204"/>
    </source>
</evidence>
<sequence>MIAYIKGKLNFLCPTYAVIETGGIGYHINISLHTYSELVKQPADADRAVKLFTFFHVKEDAHTLYGFAEEGERRLFSHLISVSGIGPNTGRMILSSVSPAELEEAIIGGNVNLIKSVKGIGPKSAQRIILELQDKLKKEGRSSLIQAPLSSTAREEALSALVMLGFTKNAAEKALAAVLKDAANAPVELLIKNALKLL</sequence>
<dbReference type="GO" id="GO:0048476">
    <property type="term" value="C:Holliday junction resolvase complex"/>
    <property type="evidence" value="ECO:0007669"/>
    <property type="project" value="UniProtKB-UniRule"/>
</dbReference>
<dbReference type="Pfam" id="PF14520">
    <property type="entry name" value="HHH_5"/>
    <property type="match status" value="1"/>
</dbReference>
<dbReference type="Gene3D" id="1.10.150.20">
    <property type="entry name" value="5' to 3' exonuclease, C-terminal subdomain"/>
    <property type="match status" value="1"/>
</dbReference>
<feature type="region of interest" description="Domain III" evidence="6">
    <location>
        <begin position="150"/>
        <end position="198"/>
    </location>
</feature>
<evidence type="ECO:0000256" key="3">
    <source>
        <dbReference type="ARBA" id="ARBA00023125"/>
    </source>
</evidence>
<dbReference type="Proteomes" id="UP000295807">
    <property type="component" value="Unassembled WGS sequence"/>
</dbReference>
<dbReference type="SUPFAM" id="SSF50249">
    <property type="entry name" value="Nucleic acid-binding proteins"/>
    <property type="match status" value="1"/>
</dbReference>
<dbReference type="Gene3D" id="2.40.50.140">
    <property type="entry name" value="Nucleic acid-binding proteins"/>
    <property type="match status" value="1"/>
</dbReference>
<gene>
    <name evidence="6" type="primary">ruvA</name>
    <name evidence="8" type="ORF">EDD80_101521</name>
</gene>
<keyword evidence="8" id="KW-0378">Hydrolase</keyword>
<organism evidence="8 9">
    <name type="scientific">Anseongella ginsenosidimutans</name>
    <dbReference type="NCBI Taxonomy" id="496056"/>
    <lineage>
        <taxon>Bacteria</taxon>
        <taxon>Pseudomonadati</taxon>
        <taxon>Bacteroidota</taxon>
        <taxon>Sphingobacteriia</taxon>
        <taxon>Sphingobacteriales</taxon>
        <taxon>Sphingobacteriaceae</taxon>
        <taxon>Anseongella</taxon>
    </lineage>
</organism>
<dbReference type="InterPro" id="IPR012340">
    <property type="entry name" value="NA-bd_OB-fold"/>
</dbReference>
<dbReference type="GO" id="GO:0006281">
    <property type="term" value="P:DNA repair"/>
    <property type="evidence" value="ECO:0007669"/>
    <property type="project" value="UniProtKB-UniRule"/>
</dbReference>
<accession>A0A4R3KY20</accession>
<comment type="domain">
    <text evidence="6">Has three domains with a flexible linker between the domains II and III and assumes an 'L' shape. Domain III is highly mobile and contacts RuvB.</text>
</comment>
<reference evidence="8 9" key="1">
    <citation type="submission" date="2019-03" db="EMBL/GenBank/DDBJ databases">
        <title>Genomic Encyclopedia of Type Strains, Phase IV (KMG-IV): sequencing the most valuable type-strain genomes for metagenomic binning, comparative biology and taxonomic classification.</title>
        <authorList>
            <person name="Goeker M."/>
        </authorList>
    </citation>
    <scope>NUCLEOTIDE SEQUENCE [LARGE SCALE GENOMIC DNA]</scope>
    <source>
        <strain evidence="8 9">DSM 21100</strain>
    </source>
</reference>
<evidence type="ECO:0000259" key="7">
    <source>
        <dbReference type="PROSITE" id="PS50030"/>
    </source>
</evidence>
<dbReference type="InterPro" id="IPR036267">
    <property type="entry name" value="RuvA_C_sf"/>
</dbReference>
<dbReference type="GO" id="GO:0009379">
    <property type="term" value="C:Holliday junction helicase complex"/>
    <property type="evidence" value="ECO:0007669"/>
    <property type="project" value="InterPro"/>
</dbReference>
<dbReference type="GO" id="GO:0005737">
    <property type="term" value="C:cytoplasm"/>
    <property type="evidence" value="ECO:0007669"/>
    <property type="project" value="UniProtKB-SubCell"/>
</dbReference>
<dbReference type="GO" id="GO:0000400">
    <property type="term" value="F:four-way junction DNA binding"/>
    <property type="evidence" value="ECO:0007669"/>
    <property type="project" value="UniProtKB-UniRule"/>
</dbReference>
<dbReference type="SUPFAM" id="SSF47781">
    <property type="entry name" value="RuvA domain 2-like"/>
    <property type="match status" value="1"/>
</dbReference>
<evidence type="ECO:0000256" key="6">
    <source>
        <dbReference type="HAMAP-Rule" id="MF_00031"/>
    </source>
</evidence>
<feature type="domain" description="UBA" evidence="7">
    <location>
        <begin position="152"/>
        <end position="193"/>
    </location>
</feature>
<keyword evidence="8" id="KW-0067">ATP-binding</keyword>
<evidence type="ECO:0000256" key="4">
    <source>
        <dbReference type="ARBA" id="ARBA00023172"/>
    </source>
</evidence>
<keyword evidence="2 6" id="KW-0227">DNA damage</keyword>
<name>A0A4R3KY20_9SPHI</name>
<comment type="subunit">
    <text evidence="6">Homotetramer. Forms an RuvA(8)-RuvB(12)-Holliday junction (HJ) complex. HJ DNA is sandwiched between 2 RuvA tetramers; dsDNA enters through RuvA and exits via RuvB. An RuvB hexamer assembles on each DNA strand where it exits the tetramer. Each RuvB hexamer is contacted by two RuvA subunits (via domain III) on 2 adjacent RuvB subunits; this complex drives branch migration. In the full resolvosome a probable DNA-RuvA(4)-RuvB(12)-RuvC(2) complex forms which resolves the HJ.</text>
</comment>
<dbReference type="CDD" id="cd14332">
    <property type="entry name" value="UBA_RuvA_C"/>
    <property type="match status" value="1"/>
</dbReference>
<dbReference type="EMBL" id="SMAD01000001">
    <property type="protein sequence ID" value="TCS90321.1"/>
    <property type="molecule type" value="Genomic_DNA"/>
</dbReference>
<dbReference type="GO" id="GO:0006310">
    <property type="term" value="P:DNA recombination"/>
    <property type="evidence" value="ECO:0007669"/>
    <property type="project" value="UniProtKB-UniRule"/>
</dbReference>
<dbReference type="InterPro" id="IPR011114">
    <property type="entry name" value="RuvA_C"/>
</dbReference>
<dbReference type="InterPro" id="IPR013849">
    <property type="entry name" value="DNA_helicase_Holl-junc_RuvA_I"/>
</dbReference>
<dbReference type="SUPFAM" id="SSF46929">
    <property type="entry name" value="DNA helicase RuvA subunit, C-terminal domain"/>
    <property type="match status" value="1"/>
</dbReference>
<dbReference type="InterPro" id="IPR015940">
    <property type="entry name" value="UBA"/>
</dbReference>
<keyword evidence="3 6" id="KW-0238">DNA-binding</keyword>
<keyword evidence="8" id="KW-0547">Nucleotide-binding</keyword>
<comment type="function">
    <text evidence="6">The RuvA-RuvB-RuvC complex processes Holliday junction (HJ) DNA during genetic recombination and DNA repair, while the RuvA-RuvB complex plays an important role in the rescue of blocked DNA replication forks via replication fork reversal (RFR). RuvA specifically binds to HJ cruciform DNA, conferring on it an open structure. The RuvB hexamer acts as an ATP-dependent pump, pulling dsDNA into and through the RuvAB complex. HJ branch migration allows RuvC to scan DNA until it finds its consensus sequence, where it cleaves and resolves the cruciform DNA.</text>
</comment>
<protein>
    <recommendedName>
        <fullName evidence="6">Holliday junction branch migration complex subunit RuvA</fullName>
    </recommendedName>
</protein>
<keyword evidence="5 6" id="KW-0234">DNA repair</keyword>
<dbReference type="InterPro" id="IPR003583">
    <property type="entry name" value="Hlx-hairpin-Hlx_DNA-bd_motif"/>
</dbReference>
<comment type="caution">
    <text evidence="6">Lacks conserved residue(s) required for the propagation of feature annotation.</text>
</comment>
<keyword evidence="1 6" id="KW-0963">Cytoplasm</keyword>
<dbReference type="AlphaFoldDB" id="A0A4R3KY20"/>
<dbReference type="RefSeq" id="WP_132127758.1">
    <property type="nucleotide sequence ID" value="NZ_SMAD01000001.1"/>
</dbReference>
<comment type="caution">
    <text evidence="8">The sequence shown here is derived from an EMBL/GenBank/DDBJ whole genome shotgun (WGS) entry which is preliminary data.</text>
</comment>
<comment type="similarity">
    <text evidence="6">Belongs to the RuvA family.</text>
</comment>
<dbReference type="Gene3D" id="1.10.8.10">
    <property type="entry name" value="DNA helicase RuvA subunit, C-terminal domain"/>
    <property type="match status" value="1"/>
</dbReference>
<dbReference type="Pfam" id="PF07499">
    <property type="entry name" value="RuvA_C"/>
    <property type="match status" value="1"/>
</dbReference>
<dbReference type="InterPro" id="IPR000085">
    <property type="entry name" value="RuvA"/>
</dbReference>
<dbReference type="NCBIfam" id="TIGR00084">
    <property type="entry name" value="ruvA"/>
    <property type="match status" value="1"/>
</dbReference>
<dbReference type="GO" id="GO:0005524">
    <property type="term" value="F:ATP binding"/>
    <property type="evidence" value="ECO:0007669"/>
    <property type="project" value="InterPro"/>
</dbReference>
<comment type="subcellular location">
    <subcellularLocation>
        <location evidence="6">Cytoplasm</location>
    </subcellularLocation>
</comment>
<evidence type="ECO:0000313" key="9">
    <source>
        <dbReference type="Proteomes" id="UP000295807"/>
    </source>
</evidence>
<evidence type="ECO:0000256" key="1">
    <source>
        <dbReference type="ARBA" id="ARBA00022490"/>
    </source>
</evidence>
<dbReference type="PROSITE" id="PS50030">
    <property type="entry name" value="UBA"/>
    <property type="match status" value="1"/>
</dbReference>
<dbReference type="OrthoDB" id="5293449at2"/>
<evidence type="ECO:0000313" key="8">
    <source>
        <dbReference type="EMBL" id="TCS90321.1"/>
    </source>
</evidence>